<feature type="transmembrane region" description="Helical" evidence="5">
    <location>
        <begin position="107"/>
        <end position="126"/>
    </location>
</feature>
<gene>
    <name evidence="7" type="ORF">HMPREF1872_00121</name>
</gene>
<protein>
    <recommendedName>
        <fullName evidence="6">RDD domain-containing protein</fullName>
    </recommendedName>
</protein>
<evidence type="ECO:0000256" key="1">
    <source>
        <dbReference type="ARBA" id="ARBA00004141"/>
    </source>
</evidence>
<evidence type="ECO:0000313" key="8">
    <source>
        <dbReference type="Proteomes" id="UP000070080"/>
    </source>
</evidence>
<evidence type="ECO:0000256" key="5">
    <source>
        <dbReference type="SAM" id="Phobius"/>
    </source>
</evidence>
<dbReference type="STRING" id="1497955.HMPREF1872_00121"/>
<dbReference type="AlphaFoldDB" id="A0A133YGZ0"/>
<dbReference type="OrthoDB" id="1653838at2"/>
<evidence type="ECO:0000256" key="4">
    <source>
        <dbReference type="ARBA" id="ARBA00023136"/>
    </source>
</evidence>
<keyword evidence="2 5" id="KW-0812">Transmembrane</keyword>
<proteinExistence type="predicted"/>
<dbReference type="GO" id="GO:0016020">
    <property type="term" value="C:membrane"/>
    <property type="evidence" value="ECO:0007669"/>
    <property type="project" value="UniProtKB-SubCell"/>
</dbReference>
<comment type="subcellular location">
    <subcellularLocation>
        <location evidence="1">Membrane</location>
        <topology evidence="1">Multi-pass membrane protein</topology>
    </subcellularLocation>
</comment>
<sequence length="181" mass="20367">MQGGILLKRLLAFGLDWYLSAIFLNLGSRGLAFSLGVGDSNGQVVRYTTTYLLLEMLLCLLVAFAYFVLVPHLSKRAQTPMMMLLRLEIVTLNNECKPSLVTLAQRYLVTFFLLGYLSSQFSLFIFDWRMLLANYDTQYVANFLVVVSGVSLIVSAYLALKSKEFSGSLQDYLAKTKVCQL</sequence>
<comment type="caution">
    <text evidence="7">The sequence shown here is derived from an EMBL/GenBank/DDBJ whole genome shotgun (WGS) entry which is preliminary data.</text>
</comment>
<feature type="transmembrane region" description="Helical" evidence="5">
    <location>
        <begin position="51"/>
        <end position="73"/>
    </location>
</feature>
<evidence type="ECO:0000259" key="6">
    <source>
        <dbReference type="Pfam" id="PF06271"/>
    </source>
</evidence>
<reference evidence="8" key="1">
    <citation type="submission" date="2016-01" db="EMBL/GenBank/DDBJ databases">
        <authorList>
            <person name="Mitreva M."/>
            <person name="Pepin K.H."/>
            <person name="Mihindukulasuriya K.A."/>
            <person name="Fulton R."/>
            <person name="Fronick C."/>
            <person name="O'Laughlin M."/>
            <person name="Miner T."/>
            <person name="Herter B."/>
            <person name="Rosa B.A."/>
            <person name="Cordes M."/>
            <person name="Tomlinson C."/>
            <person name="Wollam A."/>
            <person name="Palsikar V.B."/>
            <person name="Mardis E.R."/>
            <person name="Wilson R.K."/>
        </authorList>
    </citation>
    <scope>NUCLEOTIDE SEQUENCE [LARGE SCALE GENOMIC DNA]</scope>
    <source>
        <strain evidence="8">KA00274</strain>
    </source>
</reference>
<accession>A0A133YGZ0</accession>
<keyword evidence="3 5" id="KW-1133">Transmembrane helix</keyword>
<organism evidence="7 8">
    <name type="scientific">Amygdalobacter nucleatus</name>
    <dbReference type="NCBI Taxonomy" id="3029274"/>
    <lineage>
        <taxon>Bacteria</taxon>
        <taxon>Bacillati</taxon>
        <taxon>Bacillota</taxon>
        <taxon>Clostridia</taxon>
        <taxon>Eubacteriales</taxon>
        <taxon>Oscillospiraceae</taxon>
        <taxon>Amygdalobacter</taxon>
    </lineage>
</organism>
<feature type="domain" description="RDD" evidence="6">
    <location>
        <begin position="6"/>
        <end position="161"/>
    </location>
</feature>
<evidence type="ECO:0000256" key="2">
    <source>
        <dbReference type="ARBA" id="ARBA00022692"/>
    </source>
</evidence>
<feature type="transmembrane region" description="Helical" evidence="5">
    <location>
        <begin position="12"/>
        <end position="31"/>
    </location>
</feature>
<dbReference type="RefSeq" id="WP_066712400.1">
    <property type="nucleotide sequence ID" value="NZ_JARFNM010000001.1"/>
</dbReference>
<keyword evidence="4 5" id="KW-0472">Membrane</keyword>
<dbReference type="Proteomes" id="UP000070080">
    <property type="component" value="Unassembled WGS sequence"/>
</dbReference>
<evidence type="ECO:0000313" key="7">
    <source>
        <dbReference type="EMBL" id="KXB42450.1"/>
    </source>
</evidence>
<dbReference type="Pfam" id="PF06271">
    <property type="entry name" value="RDD"/>
    <property type="match status" value="1"/>
</dbReference>
<dbReference type="EMBL" id="LSCV01000002">
    <property type="protein sequence ID" value="KXB42450.1"/>
    <property type="molecule type" value="Genomic_DNA"/>
</dbReference>
<dbReference type="InterPro" id="IPR010432">
    <property type="entry name" value="RDD"/>
</dbReference>
<evidence type="ECO:0000256" key="3">
    <source>
        <dbReference type="ARBA" id="ARBA00022989"/>
    </source>
</evidence>
<name>A0A133YGZ0_9FIRM</name>
<keyword evidence="8" id="KW-1185">Reference proteome</keyword>
<feature type="transmembrane region" description="Helical" evidence="5">
    <location>
        <begin position="138"/>
        <end position="160"/>
    </location>
</feature>